<dbReference type="PANTHER" id="PTHR46663:SF3">
    <property type="entry name" value="SLL0267 PROTEIN"/>
    <property type="match status" value="1"/>
</dbReference>
<name>A0A2T4D202_9GAMM</name>
<dbReference type="PROSITE" id="PS50887">
    <property type="entry name" value="GGDEF"/>
    <property type="match status" value="1"/>
</dbReference>
<dbReference type="NCBIfam" id="TIGR00254">
    <property type="entry name" value="GGDEF"/>
    <property type="match status" value="1"/>
</dbReference>
<dbReference type="Pfam" id="PF00990">
    <property type="entry name" value="GGDEF"/>
    <property type="match status" value="1"/>
</dbReference>
<comment type="caution">
    <text evidence="2">The sequence shown here is derived from an EMBL/GenBank/DDBJ whole genome shotgun (WGS) entry which is preliminary data.</text>
</comment>
<protein>
    <recommendedName>
        <fullName evidence="1">GGDEF domain-containing protein</fullName>
    </recommendedName>
</protein>
<dbReference type="Proteomes" id="UP000242087">
    <property type="component" value="Unassembled WGS sequence"/>
</dbReference>
<accession>A0A2T4D202</accession>
<dbReference type="Gene3D" id="3.30.70.270">
    <property type="match status" value="1"/>
</dbReference>
<dbReference type="PANTHER" id="PTHR46663">
    <property type="entry name" value="DIGUANYLATE CYCLASE DGCT-RELATED"/>
    <property type="match status" value="1"/>
</dbReference>
<dbReference type="InterPro" id="IPR029787">
    <property type="entry name" value="Nucleotide_cyclase"/>
</dbReference>
<dbReference type="CDD" id="cd01949">
    <property type="entry name" value="GGDEF"/>
    <property type="match status" value="1"/>
</dbReference>
<organism evidence="2 3">
    <name type="scientific">Pseudidiomarina aestuarii</name>
    <dbReference type="NCBI Taxonomy" id="624146"/>
    <lineage>
        <taxon>Bacteria</taxon>
        <taxon>Pseudomonadati</taxon>
        <taxon>Pseudomonadota</taxon>
        <taxon>Gammaproteobacteria</taxon>
        <taxon>Alteromonadales</taxon>
        <taxon>Idiomarinaceae</taxon>
        <taxon>Pseudidiomarina</taxon>
    </lineage>
</organism>
<evidence type="ECO:0000313" key="2">
    <source>
        <dbReference type="EMBL" id="PTB87843.1"/>
    </source>
</evidence>
<proteinExistence type="predicted"/>
<dbReference type="AlphaFoldDB" id="A0A2T4D202"/>
<evidence type="ECO:0000259" key="1">
    <source>
        <dbReference type="PROSITE" id="PS50887"/>
    </source>
</evidence>
<feature type="domain" description="GGDEF" evidence="1">
    <location>
        <begin position="1"/>
        <end position="65"/>
    </location>
</feature>
<reference evidence="2 3" key="1">
    <citation type="submission" date="2018-03" db="EMBL/GenBank/DDBJ databases">
        <title>Cross-interface Injection: A General Nanoliter Liquid Handling Method Applied to Single Cells Genome Amplification Automated Nanoliter Liquid Handling Applied to Single Cell Multiple Displacement Amplification.</title>
        <authorList>
            <person name="Yun J."/>
            <person name="Xu P."/>
            <person name="Xu J."/>
            <person name="Dai X."/>
            <person name="Wang Y."/>
            <person name="Zheng X."/>
            <person name="Cao C."/>
            <person name="Yi Q."/>
            <person name="Zhu Y."/>
            <person name="Wang L."/>
            <person name="Dong Z."/>
            <person name="Huang Y."/>
            <person name="Huang L."/>
            <person name="Du W."/>
        </authorList>
    </citation>
    <scope>NUCLEOTIDE SEQUENCE [LARGE SCALE GENOMIC DNA]</scope>
    <source>
        <strain evidence="2 3">A12-4</strain>
    </source>
</reference>
<dbReference type="InterPro" id="IPR043128">
    <property type="entry name" value="Rev_trsase/Diguanyl_cyclase"/>
</dbReference>
<feature type="non-terminal residue" evidence="2">
    <location>
        <position position="65"/>
    </location>
</feature>
<dbReference type="SUPFAM" id="SSF55073">
    <property type="entry name" value="Nucleotide cyclase"/>
    <property type="match status" value="1"/>
</dbReference>
<dbReference type="EMBL" id="PYVF01000152">
    <property type="protein sequence ID" value="PTB87843.1"/>
    <property type="molecule type" value="Genomic_DNA"/>
</dbReference>
<dbReference type="InterPro" id="IPR052163">
    <property type="entry name" value="DGC-Regulatory_Protein"/>
</dbReference>
<evidence type="ECO:0000313" key="3">
    <source>
        <dbReference type="Proteomes" id="UP000242087"/>
    </source>
</evidence>
<dbReference type="InterPro" id="IPR000160">
    <property type="entry name" value="GGDEF_dom"/>
</dbReference>
<gene>
    <name evidence="2" type="ORF">C9927_04950</name>
</gene>
<sequence length="65" mass="7357">MAHALLIFDLDDFKKINDSLGHEVGDHLLMQVAERVGEIGRAQDTFYRLGGDEFTLILEDTTDLH</sequence>